<dbReference type="PROSITE" id="PS51471">
    <property type="entry name" value="FE2OG_OXY"/>
    <property type="match status" value="1"/>
</dbReference>
<evidence type="ECO:0000256" key="24">
    <source>
        <dbReference type="ARBA" id="ARBA00071421"/>
    </source>
</evidence>
<keyword evidence="8" id="KW-0223">Dioxygenase</keyword>
<evidence type="ECO:0000256" key="11">
    <source>
        <dbReference type="ARBA" id="ARBA00023097"/>
    </source>
</evidence>
<keyword evidence="12" id="KW-0234">DNA repair</keyword>
<comment type="catalytic activity">
    <reaction evidence="16">
        <text>an N(1)-methyl-2'-deoxyadenosine in single-stranded DNA + 2-oxoglutarate + O2 = a 2'-deoxyadenosine in single-stranded DNA + formaldehyde + succinate + CO2 + H(+)</text>
        <dbReference type="Rhea" id="RHEA:70447"/>
        <dbReference type="Rhea" id="RHEA-COMP:17895"/>
        <dbReference type="Rhea" id="RHEA-COMP:17896"/>
        <dbReference type="ChEBI" id="CHEBI:15378"/>
        <dbReference type="ChEBI" id="CHEBI:15379"/>
        <dbReference type="ChEBI" id="CHEBI:16526"/>
        <dbReference type="ChEBI" id="CHEBI:16810"/>
        <dbReference type="ChEBI" id="CHEBI:16842"/>
        <dbReference type="ChEBI" id="CHEBI:30031"/>
        <dbReference type="ChEBI" id="CHEBI:90615"/>
        <dbReference type="ChEBI" id="CHEBI:139096"/>
    </reaction>
    <physiologicalReaction direction="left-to-right" evidence="16">
        <dbReference type="Rhea" id="RHEA:70448"/>
    </physiologicalReaction>
</comment>
<dbReference type="EC" id="1.14.11.33" evidence="23"/>
<feature type="region of interest" description="Disordered" evidence="26">
    <location>
        <begin position="1"/>
        <end position="41"/>
    </location>
</feature>
<keyword evidence="6" id="KW-0227">DNA damage</keyword>
<evidence type="ECO:0000256" key="25">
    <source>
        <dbReference type="ARBA" id="ARBA00077988"/>
    </source>
</evidence>
<keyword evidence="10" id="KW-0408">Iron</keyword>
<protein>
    <recommendedName>
        <fullName evidence="24">Alpha-ketoglutarate-dependent dioxygenase alkB homolog 3</fullName>
        <ecNumber evidence="23">1.14.11.33</ecNumber>
        <ecNumber evidence="22">1.14.11.54</ecNumber>
    </recommendedName>
    <alternativeName>
        <fullName evidence="25">Alkylated DNA repair protein alkB homolog 3</fullName>
    </alternativeName>
</protein>
<evidence type="ECO:0000256" key="21">
    <source>
        <dbReference type="ARBA" id="ARBA00064884"/>
    </source>
</evidence>
<dbReference type="AlphaFoldDB" id="A0A8B8AFL2"/>
<keyword evidence="7" id="KW-0832">Ubl conjugation</keyword>
<evidence type="ECO:0000256" key="14">
    <source>
        <dbReference type="ARBA" id="ARBA00023278"/>
    </source>
</evidence>
<evidence type="ECO:0000256" key="26">
    <source>
        <dbReference type="SAM" id="MobiDB-lite"/>
    </source>
</evidence>
<accession>A0A8B8AFL2</accession>
<dbReference type="GO" id="GO:0046872">
    <property type="term" value="F:metal ion binding"/>
    <property type="evidence" value="ECO:0007669"/>
    <property type="project" value="UniProtKB-KW"/>
</dbReference>
<dbReference type="InterPro" id="IPR027450">
    <property type="entry name" value="AlkB-like"/>
</dbReference>
<evidence type="ECO:0000256" key="8">
    <source>
        <dbReference type="ARBA" id="ARBA00022964"/>
    </source>
</evidence>
<evidence type="ECO:0000256" key="3">
    <source>
        <dbReference type="ARBA" id="ARBA00004496"/>
    </source>
</evidence>
<keyword evidence="11" id="KW-0558">Oxidation</keyword>
<dbReference type="InterPro" id="IPR032854">
    <property type="entry name" value="ALKBH3"/>
</dbReference>
<comment type="catalytic activity">
    <reaction evidence="18">
        <text>a 3,N(4)-etheno-2'-deoxycytidine in single-stranded DNA + 2-oxoglutarate + O2 + H2O = a 2'-deoxycytidine in single-stranded DNA + glyoxal + succinate + CO2</text>
        <dbReference type="Rhea" id="RHEA:70471"/>
        <dbReference type="Rhea" id="RHEA-COMP:12846"/>
        <dbReference type="Rhea" id="RHEA-COMP:17906"/>
        <dbReference type="ChEBI" id="CHEBI:15377"/>
        <dbReference type="ChEBI" id="CHEBI:15379"/>
        <dbReference type="ChEBI" id="CHEBI:16526"/>
        <dbReference type="ChEBI" id="CHEBI:16810"/>
        <dbReference type="ChEBI" id="CHEBI:30031"/>
        <dbReference type="ChEBI" id="CHEBI:34779"/>
        <dbReference type="ChEBI" id="CHEBI:85452"/>
        <dbReference type="ChEBI" id="CHEBI:189585"/>
    </reaction>
    <physiologicalReaction direction="left-to-right" evidence="18">
        <dbReference type="Rhea" id="RHEA:70472"/>
    </physiologicalReaction>
</comment>
<keyword evidence="13" id="KW-0539">Nucleus</keyword>
<dbReference type="OrthoDB" id="545910at2759"/>
<dbReference type="Pfam" id="PF13532">
    <property type="entry name" value="2OG-FeII_Oxy_2"/>
    <property type="match status" value="1"/>
</dbReference>
<dbReference type="Proteomes" id="UP000694844">
    <property type="component" value="Chromosome 6"/>
</dbReference>
<dbReference type="GeneID" id="111101679"/>
<keyword evidence="14" id="KW-0379">Hydroxylation</keyword>
<comment type="subcellular location">
    <subcellularLocation>
        <location evidence="3">Cytoplasm</location>
    </subcellularLocation>
    <subcellularLocation>
        <location evidence="2">Nucleus</location>
    </subcellularLocation>
</comment>
<comment type="function">
    <text evidence="20">Dioxygenase that mediates demethylation of DNA and RNA containing 1-methyladenosine (m1A). Repairs alkylated DNA containing 1-methyladenosine (m1A) and 3-methylcytosine (m3C) by oxidative demethylation. Has a strong preference for single-stranded DNA. Able to process alkylated m3C within double-stranded regions via its interaction with ASCC3, which promotes DNA unwinding to generate single-stranded substrate needed for ALKBH3. Can repair exocyclic 3,N4-ethenocytosine adducs in single-stranded DNA. Also acts on RNA. Demethylates N(1)-methyladenosine (m1A) RNA, an epigenetic internal modification of messenger RNAs (mRNAs) highly enriched within 5'-untranslated regions (UTRs) and in the vicinity of start codons. Requires molecular oxygen, alpha-ketoglutarate and iron.</text>
</comment>
<keyword evidence="5" id="KW-0479">Metal-binding</keyword>
<evidence type="ECO:0000256" key="19">
    <source>
        <dbReference type="ARBA" id="ARBA00053025"/>
    </source>
</evidence>
<evidence type="ECO:0000256" key="4">
    <source>
        <dbReference type="ARBA" id="ARBA00022490"/>
    </source>
</evidence>
<dbReference type="FunFam" id="2.60.120.590:FF:000003">
    <property type="entry name" value="alpha-ketoglutarate-dependent dioxygenase alkB homolog 3"/>
    <property type="match status" value="1"/>
</dbReference>
<evidence type="ECO:0000256" key="6">
    <source>
        <dbReference type="ARBA" id="ARBA00022763"/>
    </source>
</evidence>
<evidence type="ECO:0000256" key="7">
    <source>
        <dbReference type="ARBA" id="ARBA00022843"/>
    </source>
</evidence>
<evidence type="ECO:0000256" key="17">
    <source>
        <dbReference type="ARBA" id="ARBA00051165"/>
    </source>
</evidence>
<dbReference type="InterPro" id="IPR037151">
    <property type="entry name" value="AlkB-like_sf"/>
</dbReference>
<reference evidence="29" key="1">
    <citation type="submission" date="2025-08" db="UniProtKB">
        <authorList>
            <consortium name="RefSeq"/>
        </authorList>
    </citation>
    <scope>IDENTIFICATION</scope>
    <source>
        <tissue evidence="29">Whole sample</tissue>
    </source>
</reference>
<comment type="cofactor">
    <cofactor evidence="1">
        <name>Fe(2+)</name>
        <dbReference type="ChEBI" id="CHEBI:29033"/>
    </cofactor>
</comment>
<dbReference type="GO" id="GO:0035516">
    <property type="term" value="F:broad specificity oxidative DNA demethylase activity"/>
    <property type="evidence" value="ECO:0007669"/>
    <property type="project" value="UniProtKB-EC"/>
</dbReference>
<dbReference type="InterPro" id="IPR005123">
    <property type="entry name" value="Oxoglu/Fe-dep_dioxygenase_dom"/>
</dbReference>
<evidence type="ECO:0000256" key="10">
    <source>
        <dbReference type="ARBA" id="ARBA00023004"/>
    </source>
</evidence>
<evidence type="ECO:0000259" key="27">
    <source>
        <dbReference type="PROSITE" id="PS51471"/>
    </source>
</evidence>
<evidence type="ECO:0000313" key="29">
    <source>
        <dbReference type="RefSeq" id="XP_022289970.1"/>
    </source>
</evidence>
<dbReference type="GO" id="GO:0005654">
    <property type="term" value="C:nucleoplasm"/>
    <property type="evidence" value="ECO:0007669"/>
    <property type="project" value="TreeGrafter"/>
</dbReference>
<comment type="catalytic activity">
    <reaction evidence="17">
        <text>an N(3)-methyl-2'-deoxycytidine in single-stranded DNA + 2-oxoglutarate + O2 = a 2'-deoxycytidine in single-stranded DNA + formaldehyde + succinate + CO2 + H(+)</text>
        <dbReference type="Rhea" id="RHEA:70435"/>
        <dbReference type="Rhea" id="RHEA-COMP:12846"/>
        <dbReference type="Rhea" id="RHEA-COMP:17894"/>
        <dbReference type="ChEBI" id="CHEBI:15378"/>
        <dbReference type="ChEBI" id="CHEBI:15379"/>
        <dbReference type="ChEBI" id="CHEBI:16526"/>
        <dbReference type="ChEBI" id="CHEBI:16810"/>
        <dbReference type="ChEBI" id="CHEBI:16842"/>
        <dbReference type="ChEBI" id="CHEBI:30031"/>
        <dbReference type="ChEBI" id="CHEBI:85452"/>
        <dbReference type="ChEBI" id="CHEBI:139075"/>
    </reaction>
    <physiologicalReaction direction="left-to-right" evidence="17">
        <dbReference type="Rhea" id="RHEA:70436"/>
    </physiologicalReaction>
</comment>
<gene>
    <name evidence="29" type="primary">LOC111101679</name>
</gene>
<dbReference type="Gene3D" id="2.60.120.590">
    <property type="entry name" value="Alpha-ketoglutarate-dependent dioxygenase AlkB-like"/>
    <property type="match status" value="1"/>
</dbReference>
<dbReference type="EC" id="1.14.11.54" evidence="22"/>
<dbReference type="GO" id="GO:0005739">
    <property type="term" value="C:mitochondrion"/>
    <property type="evidence" value="ECO:0007669"/>
    <property type="project" value="TreeGrafter"/>
</dbReference>
<comment type="subunit">
    <text evidence="21">Interacts with the ASCC complex composed of ASCC1, ASCC2 and ASCC3. Interacts directly with ASCC3, and is thereby recruited to the ASCC complex. Interacts with OTUD4; the interaction is direct. Interacts with USP7 and USP9X.</text>
</comment>
<comment type="catalytic activity">
    <reaction evidence="19">
        <text>a methylated nucleobase within DNA + 2-oxoglutarate + O2 = a nucleobase within DNA + formaldehyde + succinate + CO2</text>
        <dbReference type="Rhea" id="RHEA:30299"/>
        <dbReference type="Rhea" id="RHEA-COMP:12192"/>
        <dbReference type="Rhea" id="RHEA-COMP:12193"/>
        <dbReference type="ChEBI" id="CHEBI:15379"/>
        <dbReference type="ChEBI" id="CHEBI:16526"/>
        <dbReference type="ChEBI" id="CHEBI:16810"/>
        <dbReference type="ChEBI" id="CHEBI:16842"/>
        <dbReference type="ChEBI" id="CHEBI:30031"/>
        <dbReference type="ChEBI" id="CHEBI:32875"/>
        <dbReference type="ChEBI" id="CHEBI:64428"/>
        <dbReference type="EC" id="1.14.11.33"/>
    </reaction>
    <physiologicalReaction direction="left-to-right" evidence="19">
        <dbReference type="Rhea" id="RHEA:30300"/>
    </physiologicalReaction>
</comment>
<evidence type="ECO:0000256" key="23">
    <source>
        <dbReference type="ARBA" id="ARBA00066725"/>
    </source>
</evidence>
<dbReference type="PANTHER" id="PTHR31212">
    <property type="entry name" value="ALPHA-KETOGLUTARATE-DEPENDENT DIOXYGENASE ALKB HOMOLOG 3"/>
    <property type="match status" value="1"/>
</dbReference>
<evidence type="ECO:0000313" key="28">
    <source>
        <dbReference type="Proteomes" id="UP000694844"/>
    </source>
</evidence>
<comment type="catalytic activity">
    <reaction evidence="15">
        <text>an N(1)-methyladenosine in mRNA + 2-oxoglutarate + O2 = an adenosine in mRNA + formaldehyde + succinate + CO2</text>
        <dbReference type="Rhea" id="RHEA:49516"/>
        <dbReference type="Rhea" id="RHEA-COMP:12414"/>
        <dbReference type="Rhea" id="RHEA-COMP:12415"/>
        <dbReference type="ChEBI" id="CHEBI:15379"/>
        <dbReference type="ChEBI" id="CHEBI:16526"/>
        <dbReference type="ChEBI" id="CHEBI:16810"/>
        <dbReference type="ChEBI" id="CHEBI:16842"/>
        <dbReference type="ChEBI" id="CHEBI:30031"/>
        <dbReference type="ChEBI" id="CHEBI:74411"/>
        <dbReference type="ChEBI" id="CHEBI:74491"/>
        <dbReference type="EC" id="1.14.11.54"/>
    </reaction>
</comment>
<keyword evidence="28" id="KW-1185">Reference proteome</keyword>
<evidence type="ECO:0000256" key="13">
    <source>
        <dbReference type="ARBA" id="ARBA00023242"/>
    </source>
</evidence>
<evidence type="ECO:0000256" key="1">
    <source>
        <dbReference type="ARBA" id="ARBA00001954"/>
    </source>
</evidence>
<evidence type="ECO:0000256" key="12">
    <source>
        <dbReference type="ARBA" id="ARBA00023204"/>
    </source>
</evidence>
<dbReference type="RefSeq" id="XP_022289970.1">
    <property type="nucleotide sequence ID" value="XM_022434262.1"/>
</dbReference>
<evidence type="ECO:0000256" key="9">
    <source>
        <dbReference type="ARBA" id="ARBA00023002"/>
    </source>
</evidence>
<proteinExistence type="predicted"/>
<keyword evidence="9" id="KW-0560">Oxidoreductase</keyword>
<dbReference type="SUPFAM" id="SSF51197">
    <property type="entry name" value="Clavaminate synthase-like"/>
    <property type="match status" value="1"/>
</dbReference>
<evidence type="ECO:0000256" key="16">
    <source>
        <dbReference type="ARBA" id="ARBA00051010"/>
    </source>
</evidence>
<keyword evidence="4" id="KW-0963">Cytoplasm</keyword>
<dbReference type="GO" id="GO:1990930">
    <property type="term" value="F:mRNA N1-methyladenosine dioxygenase activity"/>
    <property type="evidence" value="ECO:0007669"/>
    <property type="project" value="UniProtKB-EC"/>
</dbReference>
<evidence type="ECO:0000256" key="2">
    <source>
        <dbReference type="ARBA" id="ARBA00004123"/>
    </source>
</evidence>
<name>A0A8B8AFL2_CRAVI</name>
<sequence length="279" mass="32099">MSSSNSAKKRRARVQGGWAAPSNVRSDRDKPKAPIGPAWLGKNVDQPVERKFVYEKPEEDNRVIPPEKTISKPGVYDISTEPSGVSRLRYFPVFIDPEEASAIYDTLYHELPWRQRTDVKKTGESFLQPRLTAWYGDVPYSYSGLTHDSCPQWHPTLLMLKDRLEEVTGIHFNSMLANLYRDGHDSVAWHSDDELCLGPEPTIASLSFGDTRNFELRKKPPPEEHGDFTYMEHIKVPLIHGSLLLMEGASQADWQHRIPREYHDKEPRINLTFRITYPE</sequence>
<evidence type="ECO:0000256" key="15">
    <source>
        <dbReference type="ARBA" id="ARBA00050870"/>
    </source>
</evidence>
<feature type="domain" description="Fe2OG dioxygenase" evidence="27">
    <location>
        <begin position="171"/>
        <end position="277"/>
    </location>
</feature>
<organism evidence="28 29">
    <name type="scientific">Crassostrea virginica</name>
    <name type="common">Eastern oyster</name>
    <dbReference type="NCBI Taxonomy" id="6565"/>
    <lineage>
        <taxon>Eukaryota</taxon>
        <taxon>Metazoa</taxon>
        <taxon>Spiralia</taxon>
        <taxon>Lophotrochozoa</taxon>
        <taxon>Mollusca</taxon>
        <taxon>Bivalvia</taxon>
        <taxon>Autobranchia</taxon>
        <taxon>Pteriomorphia</taxon>
        <taxon>Ostreida</taxon>
        <taxon>Ostreoidea</taxon>
        <taxon>Ostreidae</taxon>
        <taxon>Crassostrea</taxon>
    </lineage>
</organism>
<evidence type="ECO:0000256" key="18">
    <source>
        <dbReference type="ARBA" id="ARBA00052597"/>
    </source>
</evidence>
<dbReference type="PANTHER" id="PTHR31212:SF4">
    <property type="entry name" value="ALPHA-KETOGLUTARATE-DEPENDENT DIOXYGENASE ALKB HOMOLOG 3"/>
    <property type="match status" value="1"/>
</dbReference>
<dbReference type="KEGG" id="cvn:111101679"/>
<evidence type="ECO:0000256" key="5">
    <source>
        <dbReference type="ARBA" id="ARBA00022723"/>
    </source>
</evidence>
<dbReference type="GO" id="GO:0006307">
    <property type="term" value="P:DNA alkylation repair"/>
    <property type="evidence" value="ECO:0007669"/>
    <property type="project" value="InterPro"/>
</dbReference>
<evidence type="ECO:0000256" key="20">
    <source>
        <dbReference type="ARBA" id="ARBA00054625"/>
    </source>
</evidence>
<evidence type="ECO:0000256" key="22">
    <source>
        <dbReference type="ARBA" id="ARBA00066588"/>
    </source>
</evidence>